<dbReference type="AlphaFoldDB" id="A0A0G0SYS9"/>
<dbReference type="SMART" id="SM00845">
    <property type="entry name" value="GatB_Yqey"/>
    <property type="match status" value="1"/>
</dbReference>
<name>A0A0G0SYS9_9BACT</name>
<dbReference type="PANTHER" id="PTHR11659:SF0">
    <property type="entry name" value="GLUTAMYL-TRNA(GLN) AMIDOTRANSFERASE SUBUNIT B, MITOCHONDRIAL"/>
    <property type="match status" value="1"/>
</dbReference>
<evidence type="ECO:0000256" key="2">
    <source>
        <dbReference type="ARBA" id="ARBA00011123"/>
    </source>
</evidence>
<evidence type="ECO:0000256" key="3">
    <source>
        <dbReference type="ARBA" id="ARBA00022598"/>
    </source>
</evidence>
<dbReference type="InterPro" id="IPR018027">
    <property type="entry name" value="Asn/Gln_amidotransferase"/>
</dbReference>
<reference evidence="12 13" key="1">
    <citation type="journal article" date="2015" name="Nature">
        <title>rRNA introns, odd ribosomes, and small enigmatic genomes across a large radiation of phyla.</title>
        <authorList>
            <person name="Brown C.T."/>
            <person name="Hug L.A."/>
            <person name="Thomas B.C."/>
            <person name="Sharon I."/>
            <person name="Castelle C.J."/>
            <person name="Singh A."/>
            <person name="Wilkins M.J."/>
            <person name="Williams K.H."/>
            <person name="Banfield J.F."/>
        </authorList>
    </citation>
    <scope>NUCLEOTIDE SEQUENCE [LARGE SCALE GENOMIC DNA]</scope>
</reference>
<comment type="catalytic activity">
    <reaction evidence="9 10">
        <text>L-glutamyl-tRNA(Gln) + L-glutamine + ATP + H2O = L-glutaminyl-tRNA(Gln) + L-glutamate + ADP + phosphate + H(+)</text>
        <dbReference type="Rhea" id="RHEA:17521"/>
        <dbReference type="Rhea" id="RHEA-COMP:9681"/>
        <dbReference type="Rhea" id="RHEA-COMP:9684"/>
        <dbReference type="ChEBI" id="CHEBI:15377"/>
        <dbReference type="ChEBI" id="CHEBI:15378"/>
        <dbReference type="ChEBI" id="CHEBI:29985"/>
        <dbReference type="ChEBI" id="CHEBI:30616"/>
        <dbReference type="ChEBI" id="CHEBI:43474"/>
        <dbReference type="ChEBI" id="CHEBI:58359"/>
        <dbReference type="ChEBI" id="CHEBI:78520"/>
        <dbReference type="ChEBI" id="CHEBI:78521"/>
        <dbReference type="ChEBI" id="CHEBI:456216"/>
    </reaction>
</comment>
<dbReference type="InterPro" id="IPR017959">
    <property type="entry name" value="Asn/Gln-tRNA_amidoTrfase_suB/E"/>
</dbReference>
<dbReference type="Proteomes" id="UP000034539">
    <property type="component" value="Unassembled WGS sequence"/>
</dbReference>
<keyword evidence="4 10" id="KW-0547">Nucleotide-binding</keyword>
<dbReference type="GO" id="GO:0016740">
    <property type="term" value="F:transferase activity"/>
    <property type="evidence" value="ECO:0007669"/>
    <property type="project" value="UniProtKB-KW"/>
</dbReference>
<comment type="caution">
    <text evidence="12">The sequence shown here is derived from an EMBL/GenBank/DDBJ whole genome shotgun (WGS) entry which is preliminary data.</text>
</comment>
<organism evidence="12 13">
    <name type="scientific">Candidatus Gottesmanbacteria bacterium GW2011_GWC2_39_8</name>
    <dbReference type="NCBI Taxonomy" id="1618450"/>
    <lineage>
        <taxon>Bacteria</taxon>
        <taxon>Candidatus Gottesmaniibacteriota</taxon>
    </lineage>
</organism>
<evidence type="ECO:0000313" key="13">
    <source>
        <dbReference type="Proteomes" id="UP000034539"/>
    </source>
</evidence>
<evidence type="ECO:0000256" key="6">
    <source>
        <dbReference type="ARBA" id="ARBA00022917"/>
    </source>
</evidence>
<proteinExistence type="inferred from homology"/>
<evidence type="ECO:0000256" key="4">
    <source>
        <dbReference type="ARBA" id="ARBA00022741"/>
    </source>
</evidence>
<keyword evidence="5 10" id="KW-0067">ATP-binding</keyword>
<evidence type="ECO:0000313" key="12">
    <source>
        <dbReference type="EMBL" id="KKR30752.1"/>
    </source>
</evidence>
<evidence type="ECO:0000259" key="11">
    <source>
        <dbReference type="SMART" id="SM00845"/>
    </source>
</evidence>
<keyword evidence="12" id="KW-0808">Transferase</keyword>
<sequence length="452" mass="51947">MELKTKSKMFCGCSTDFFGSPPNTHCCPVCLGLPGALPVPNKKAIEWCVMLGMALGSEISDFSKFDRKNYFYPDLPKGYQISQYDKPFATNGLLKIKIQNPKSKDEKEKIIRIRRVHMEEDTGKLMHSEVNGEKCTLVDFNRSGMPLVEIVTEPDIRSSEEARTFLKKLHQIIRYLGISDADMEKGTMRLEPNISLMKTQSFKDSKLQRVEESGLPKYKVEVKNINSFNFAKKAIDFEIERQAAILDRGDIPTQETRGWDEKKNITYSQRSKEEAHDYRYFPEPDIPPVRWTGSQISNLKSQIPELPDHMINRFMKDYQLSEYDATVLTDEKETAEYFEDALNLELRTKNLELLTPKIIANWIINKKADITKVSPEELIKLISQKTQVTQMDEKELEMIVTKIIEANQKAVEDYEAGKEQSLMFLLGQVMRETKGKASAEQVKTKIISLLKS</sequence>
<dbReference type="SUPFAM" id="SSF55931">
    <property type="entry name" value="Glutamine synthetase/guanido kinase"/>
    <property type="match status" value="1"/>
</dbReference>
<dbReference type="NCBIfam" id="TIGR00133">
    <property type="entry name" value="gatB"/>
    <property type="match status" value="1"/>
</dbReference>
<dbReference type="InterPro" id="IPR003789">
    <property type="entry name" value="Asn/Gln_tRNA_amidoTrase-B-like"/>
</dbReference>
<dbReference type="FunFam" id="1.10.10.410:FF:000001">
    <property type="entry name" value="Aspartyl/glutamyl-tRNA(Asn/Gln) amidotransferase subunit B"/>
    <property type="match status" value="1"/>
</dbReference>
<dbReference type="SUPFAM" id="SSF89095">
    <property type="entry name" value="GatB/YqeY motif"/>
    <property type="match status" value="1"/>
</dbReference>
<evidence type="ECO:0000256" key="9">
    <source>
        <dbReference type="ARBA" id="ARBA00047913"/>
    </source>
</evidence>
<dbReference type="InterPro" id="IPR017958">
    <property type="entry name" value="Gln-tRNA_amidoTrfase_suB_CS"/>
</dbReference>
<dbReference type="Gene3D" id="1.10.150.380">
    <property type="entry name" value="GatB domain, N-terminal subdomain"/>
    <property type="match status" value="1"/>
</dbReference>
<dbReference type="InterPro" id="IPR014746">
    <property type="entry name" value="Gln_synth/guanido_kin_cat_dom"/>
</dbReference>
<dbReference type="EC" id="6.3.5.-" evidence="10"/>
<dbReference type="GO" id="GO:0070681">
    <property type="term" value="P:glutaminyl-tRNAGln biosynthesis via transamidation"/>
    <property type="evidence" value="ECO:0007669"/>
    <property type="project" value="TreeGrafter"/>
</dbReference>
<dbReference type="InterPro" id="IPR023168">
    <property type="entry name" value="GatB_Yqey_C_2"/>
</dbReference>
<comment type="similarity">
    <text evidence="1 10">Belongs to the GatB/GatE family. GatB subfamily.</text>
</comment>
<dbReference type="PANTHER" id="PTHR11659">
    <property type="entry name" value="GLUTAMYL-TRNA GLN AMIDOTRANSFERASE SUBUNIT B MITOCHONDRIAL AND PROKARYOTIC PET112-RELATED"/>
    <property type="match status" value="1"/>
</dbReference>
<dbReference type="Pfam" id="PF02934">
    <property type="entry name" value="GatB_N"/>
    <property type="match status" value="1"/>
</dbReference>
<dbReference type="Gene3D" id="1.10.10.410">
    <property type="match status" value="1"/>
</dbReference>
<evidence type="ECO:0000256" key="10">
    <source>
        <dbReference type="HAMAP-Rule" id="MF_00121"/>
    </source>
</evidence>
<keyword evidence="6 10" id="KW-0648">Protein biosynthesis</keyword>
<dbReference type="GO" id="GO:0050566">
    <property type="term" value="F:asparaginyl-tRNA synthase (glutamine-hydrolyzing) activity"/>
    <property type="evidence" value="ECO:0007669"/>
    <property type="project" value="RHEA"/>
</dbReference>
<evidence type="ECO:0000256" key="8">
    <source>
        <dbReference type="ARBA" id="ARBA00047380"/>
    </source>
</evidence>
<feature type="domain" description="Asn/Gln amidotransferase" evidence="11">
    <location>
        <begin position="336"/>
        <end position="450"/>
    </location>
</feature>
<evidence type="ECO:0000256" key="1">
    <source>
        <dbReference type="ARBA" id="ARBA00005306"/>
    </source>
</evidence>
<dbReference type="Pfam" id="PF02637">
    <property type="entry name" value="GatB_Yqey"/>
    <property type="match status" value="1"/>
</dbReference>
<dbReference type="GO" id="GO:0050567">
    <property type="term" value="F:glutaminyl-tRNA synthase (glutamine-hydrolyzing) activity"/>
    <property type="evidence" value="ECO:0007669"/>
    <property type="project" value="UniProtKB-UniRule"/>
</dbReference>
<evidence type="ECO:0000256" key="5">
    <source>
        <dbReference type="ARBA" id="ARBA00022840"/>
    </source>
</evidence>
<dbReference type="EMBL" id="LBXN01000093">
    <property type="protein sequence ID" value="KKR30752.1"/>
    <property type="molecule type" value="Genomic_DNA"/>
</dbReference>
<dbReference type="NCBIfam" id="NF004014">
    <property type="entry name" value="PRK05477.1-4"/>
    <property type="match status" value="1"/>
</dbReference>
<evidence type="ECO:0000256" key="7">
    <source>
        <dbReference type="ARBA" id="ARBA00024799"/>
    </source>
</evidence>
<dbReference type="HAMAP" id="MF_00121">
    <property type="entry name" value="GatB"/>
    <property type="match status" value="1"/>
</dbReference>
<comment type="subunit">
    <text evidence="2 10">Heterotrimer of A, B and C subunits.</text>
</comment>
<dbReference type="InterPro" id="IPR006075">
    <property type="entry name" value="Asn/Gln-tRNA_Trfase_suB/E_cat"/>
</dbReference>
<dbReference type="GO" id="GO:0005524">
    <property type="term" value="F:ATP binding"/>
    <property type="evidence" value="ECO:0007669"/>
    <property type="project" value="UniProtKB-KW"/>
</dbReference>
<accession>A0A0G0SYS9</accession>
<dbReference type="InterPro" id="IPR004413">
    <property type="entry name" value="GatB"/>
</dbReference>
<keyword evidence="3 10" id="KW-0436">Ligase</keyword>
<dbReference type="PROSITE" id="PS01234">
    <property type="entry name" value="GATB"/>
    <property type="match status" value="1"/>
</dbReference>
<dbReference type="NCBIfam" id="NF004012">
    <property type="entry name" value="PRK05477.1-2"/>
    <property type="match status" value="1"/>
</dbReference>
<comment type="function">
    <text evidence="7 10">Allows the formation of correctly charged Asn-tRNA(Asn) or Gln-tRNA(Gln) through the transamidation of misacylated Asp-tRNA(Asn) or Glu-tRNA(Gln) in organisms which lack either or both of asparaginyl-tRNA or glutaminyl-tRNA synthetases. The reaction takes place in the presence of glutamine and ATP through an activated phospho-Asp-tRNA(Asn) or phospho-Glu-tRNA(Gln).</text>
</comment>
<gene>
    <name evidence="10" type="primary">gatB</name>
    <name evidence="12" type="ORF">UT63_C0093G0003</name>
</gene>
<protein>
    <recommendedName>
        <fullName evidence="10">Aspartyl/glutamyl-tRNA(Asn/Gln) amidotransferase subunit B</fullName>
        <shortName evidence="10">Asp/Glu-ADT subunit B</shortName>
        <ecNumber evidence="10">6.3.5.-</ecNumber>
    </recommendedName>
</protein>
<dbReference type="GO" id="GO:0006412">
    <property type="term" value="P:translation"/>
    <property type="evidence" value="ECO:0007669"/>
    <property type="project" value="UniProtKB-UniRule"/>
</dbReference>
<dbReference type="PATRIC" id="fig|1618450.3.peg.1483"/>
<comment type="catalytic activity">
    <reaction evidence="8 10">
        <text>L-aspartyl-tRNA(Asn) + L-glutamine + ATP + H2O = L-asparaginyl-tRNA(Asn) + L-glutamate + ADP + phosphate + 2 H(+)</text>
        <dbReference type="Rhea" id="RHEA:14513"/>
        <dbReference type="Rhea" id="RHEA-COMP:9674"/>
        <dbReference type="Rhea" id="RHEA-COMP:9677"/>
        <dbReference type="ChEBI" id="CHEBI:15377"/>
        <dbReference type="ChEBI" id="CHEBI:15378"/>
        <dbReference type="ChEBI" id="CHEBI:29985"/>
        <dbReference type="ChEBI" id="CHEBI:30616"/>
        <dbReference type="ChEBI" id="CHEBI:43474"/>
        <dbReference type="ChEBI" id="CHEBI:58359"/>
        <dbReference type="ChEBI" id="CHEBI:78515"/>
        <dbReference type="ChEBI" id="CHEBI:78516"/>
        <dbReference type="ChEBI" id="CHEBI:456216"/>
    </reaction>
</comment>
<dbReference type="InterPro" id="IPR042114">
    <property type="entry name" value="GatB_C_1"/>
</dbReference>